<reference evidence="2" key="1">
    <citation type="submission" date="2018-02" db="EMBL/GenBank/DDBJ databases">
        <authorList>
            <person name="Cohen D.B."/>
            <person name="Kent A.D."/>
        </authorList>
    </citation>
    <scope>NUCLEOTIDE SEQUENCE</scope>
</reference>
<proteinExistence type="predicted"/>
<protein>
    <submittedName>
        <fullName evidence="2">Uncharacterized protein</fullName>
    </submittedName>
</protein>
<name>A0A2N9FPC2_FAGSY</name>
<dbReference type="EMBL" id="OIVN01001019">
    <property type="protein sequence ID" value="SPC88799.1"/>
    <property type="molecule type" value="Genomic_DNA"/>
</dbReference>
<organism evidence="2">
    <name type="scientific">Fagus sylvatica</name>
    <name type="common">Beechnut</name>
    <dbReference type="NCBI Taxonomy" id="28930"/>
    <lineage>
        <taxon>Eukaryota</taxon>
        <taxon>Viridiplantae</taxon>
        <taxon>Streptophyta</taxon>
        <taxon>Embryophyta</taxon>
        <taxon>Tracheophyta</taxon>
        <taxon>Spermatophyta</taxon>
        <taxon>Magnoliopsida</taxon>
        <taxon>eudicotyledons</taxon>
        <taxon>Gunneridae</taxon>
        <taxon>Pentapetalae</taxon>
        <taxon>rosids</taxon>
        <taxon>fabids</taxon>
        <taxon>Fagales</taxon>
        <taxon>Fagaceae</taxon>
        <taxon>Fagus</taxon>
    </lineage>
</organism>
<dbReference type="AlphaFoldDB" id="A0A2N9FPC2"/>
<gene>
    <name evidence="2" type="ORF">FSB_LOCUS16681</name>
</gene>
<evidence type="ECO:0000256" key="1">
    <source>
        <dbReference type="SAM" id="MobiDB-lite"/>
    </source>
</evidence>
<feature type="region of interest" description="Disordered" evidence="1">
    <location>
        <begin position="281"/>
        <end position="306"/>
    </location>
</feature>
<sequence>MATTHRLANLVDSNEGMRSFRRKYLVLDNVGLRYVSINKLPVLNEDEILISVMSIVEGGVRFPLHPLVIEFLQTINACLDQLSVNVFRVVMGVVALNRLLGTDLKVKDILHVYSYVCPNSDKDTSCSIKAKRVNRNLVTALPSSNKGFDNDWLVVSGNWYSGSSLCRHMFGRPVSSRLNIPAFSANLEDINKVLSSNICVDRFGNPRAASLLLGYQPLVGNFLEGPTVPRSQETPVEPTILYVAQPASAVHTTNLPEFIPTGEVSAMAPPIDVFEILGKKQKGASSSRGKEKAKPAAQPRRSGRIIYDTPSPGQQDQEMEITQQADLPGSSYTAEVWAPKMAMAGDAVTTAHTIFETTEVEFSAQVAQAITRASCLPWDSQVWDKMSSAKVFRHISRGLVMAAQGVHAAEARIAGLHQTMKDKESEHERTLSDVMANTADNHGKLEKCHNPIFTPGIFSGVATTCNFPDRQELLRSSQNLNQKMTPWHKELSNGLRSQDHILRTQARLCARPVPLENRVFLARNKLIRKPGHVGKKTHSCTRWNSRIAKILPGLIGILIGKLSLNGPKNTPRPLFAEPYLANPSSDSRKSGTLQKMMTPATTWNSRFAGSIPRLTGIFAGKARKNSSDDPNSGSHNFFLQTPIHVNLFSLESRHLGLSEDMLHDPF</sequence>
<accession>A0A2N9FPC2</accession>
<evidence type="ECO:0000313" key="2">
    <source>
        <dbReference type="EMBL" id="SPC88799.1"/>
    </source>
</evidence>